<gene>
    <name evidence="1" type="ORF">OYC64_010004</name>
</gene>
<sequence>MDEEVDPDNENVNSVLAQESSELLRIISGQTPAVIMKLCEMMPSEGTLGHGPGPRQLLCNTPHRSHVEVLY</sequence>
<comment type="caution">
    <text evidence="1">The sequence shown here is derived from an EMBL/GenBank/DDBJ whole genome shotgun (WGS) entry which is preliminary data.</text>
</comment>
<dbReference type="EMBL" id="JBIYXZ010002072">
    <property type="protein sequence ID" value="KAL3061994.1"/>
    <property type="molecule type" value="Genomic_DNA"/>
</dbReference>
<reference evidence="1 2" key="1">
    <citation type="journal article" date="2022" name="G3 (Bethesda)">
        <title>Evaluating Illumina-, Nanopore-, and PacBio-based genome assembly strategies with the bald notothen, Trematomus borchgrevinki.</title>
        <authorList>
            <person name="Rayamajhi N."/>
            <person name="Cheng C.C."/>
            <person name="Catchen J.M."/>
        </authorList>
    </citation>
    <scope>NUCLEOTIDE SEQUENCE [LARGE SCALE GENOMIC DNA]</scope>
    <source>
        <strain evidence="1">AGRC-2024</strain>
    </source>
</reference>
<keyword evidence="2" id="KW-1185">Reference proteome</keyword>
<dbReference type="AlphaFoldDB" id="A0ABD2H6N1"/>
<reference evidence="1 2" key="2">
    <citation type="journal article" date="2024" name="G3 (Bethesda)">
        <title>The genome of the cryopelagic Antarctic bald notothen, Trematomus borchgrevinki.</title>
        <authorList>
            <person name="Rayamajhi N."/>
            <person name="Rivera-Colon A.G."/>
            <person name="Minhas B.F."/>
            <person name="Cheng C.C."/>
            <person name="Catchen J.M."/>
        </authorList>
    </citation>
    <scope>NUCLEOTIDE SEQUENCE [LARGE SCALE GENOMIC DNA]</scope>
    <source>
        <strain evidence="1">AGRC-2024</strain>
    </source>
</reference>
<evidence type="ECO:0000313" key="1">
    <source>
        <dbReference type="EMBL" id="KAL3061994.1"/>
    </source>
</evidence>
<name>A0ABD2H6N1_PAGBO</name>
<accession>A0ABD2H6N1</accession>
<proteinExistence type="predicted"/>
<dbReference type="Proteomes" id="UP001619887">
    <property type="component" value="Unassembled WGS sequence"/>
</dbReference>
<protein>
    <submittedName>
        <fullName evidence="1">Uncharacterized protein</fullName>
    </submittedName>
</protein>
<organism evidence="1 2">
    <name type="scientific">Pagothenia borchgrevinki</name>
    <name type="common">Bald rockcod</name>
    <name type="synonym">Trematomus borchgrevinki</name>
    <dbReference type="NCBI Taxonomy" id="8213"/>
    <lineage>
        <taxon>Eukaryota</taxon>
        <taxon>Metazoa</taxon>
        <taxon>Chordata</taxon>
        <taxon>Craniata</taxon>
        <taxon>Vertebrata</taxon>
        <taxon>Euteleostomi</taxon>
        <taxon>Actinopterygii</taxon>
        <taxon>Neopterygii</taxon>
        <taxon>Teleostei</taxon>
        <taxon>Neoteleostei</taxon>
        <taxon>Acanthomorphata</taxon>
        <taxon>Eupercaria</taxon>
        <taxon>Perciformes</taxon>
        <taxon>Notothenioidei</taxon>
        <taxon>Nototheniidae</taxon>
        <taxon>Pagothenia</taxon>
    </lineage>
</organism>
<evidence type="ECO:0000313" key="2">
    <source>
        <dbReference type="Proteomes" id="UP001619887"/>
    </source>
</evidence>